<comment type="catalytic activity">
    <reaction evidence="12">
        <text>5-phospho-beta-D-ribosylamine + glycine + ATP = N(1)-(5-phospho-beta-D-ribosyl)glycinamide + ADP + phosphate + H(+)</text>
        <dbReference type="Rhea" id="RHEA:17453"/>
        <dbReference type="ChEBI" id="CHEBI:15378"/>
        <dbReference type="ChEBI" id="CHEBI:30616"/>
        <dbReference type="ChEBI" id="CHEBI:43474"/>
        <dbReference type="ChEBI" id="CHEBI:57305"/>
        <dbReference type="ChEBI" id="CHEBI:58681"/>
        <dbReference type="ChEBI" id="CHEBI:143788"/>
        <dbReference type="ChEBI" id="CHEBI:456216"/>
        <dbReference type="EC" id="6.3.4.13"/>
    </reaction>
</comment>
<evidence type="ECO:0000256" key="3">
    <source>
        <dbReference type="ARBA" id="ARBA00005174"/>
    </source>
</evidence>
<comment type="cofactor">
    <cofactor evidence="2">
        <name>Mg(2+)</name>
        <dbReference type="ChEBI" id="CHEBI:18420"/>
    </cofactor>
</comment>
<dbReference type="RefSeq" id="WP_203414127.1">
    <property type="nucleotide sequence ID" value="NZ_CP060244.1"/>
</dbReference>
<dbReference type="Gene3D" id="3.90.600.10">
    <property type="entry name" value="Phosphoribosylglycinamide synthetase, C-terminal domain"/>
    <property type="match status" value="1"/>
</dbReference>
<dbReference type="InterPro" id="IPR011761">
    <property type="entry name" value="ATP-grasp"/>
</dbReference>
<evidence type="ECO:0000259" key="14">
    <source>
        <dbReference type="PROSITE" id="PS50975"/>
    </source>
</evidence>
<dbReference type="GO" id="GO:0005524">
    <property type="term" value="F:ATP binding"/>
    <property type="evidence" value="ECO:0007669"/>
    <property type="project" value="UniProtKB-UniRule"/>
</dbReference>
<comment type="cofactor">
    <cofactor evidence="1">
        <name>Mn(2+)</name>
        <dbReference type="ChEBI" id="CHEBI:29035"/>
    </cofactor>
</comment>
<dbReference type="SUPFAM" id="SSF51246">
    <property type="entry name" value="Rudiment single hybrid motif"/>
    <property type="match status" value="1"/>
</dbReference>
<evidence type="ECO:0000256" key="1">
    <source>
        <dbReference type="ARBA" id="ARBA00001936"/>
    </source>
</evidence>
<dbReference type="InterPro" id="IPR020562">
    <property type="entry name" value="PRibGlycinamide_synth_N"/>
</dbReference>
<dbReference type="NCBIfam" id="TIGR00877">
    <property type="entry name" value="purD"/>
    <property type="match status" value="1"/>
</dbReference>
<evidence type="ECO:0000256" key="13">
    <source>
        <dbReference type="PROSITE-ProRule" id="PRU00409"/>
    </source>
</evidence>
<dbReference type="SMART" id="SM01209">
    <property type="entry name" value="GARS_A"/>
    <property type="match status" value="1"/>
</dbReference>
<dbReference type="InterPro" id="IPR013815">
    <property type="entry name" value="ATP_grasp_subdomain_1"/>
</dbReference>
<dbReference type="InterPro" id="IPR011054">
    <property type="entry name" value="Rudment_hybrid_motif"/>
</dbReference>
<dbReference type="UniPathway" id="UPA00074">
    <property type="reaction ID" value="UER00125"/>
</dbReference>
<dbReference type="GO" id="GO:0009113">
    <property type="term" value="P:purine nucleobase biosynthetic process"/>
    <property type="evidence" value="ECO:0007669"/>
    <property type="project" value="InterPro"/>
</dbReference>
<dbReference type="GO" id="GO:0006189">
    <property type="term" value="P:'de novo' IMP biosynthetic process"/>
    <property type="evidence" value="ECO:0007669"/>
    <property type="project" value="UniProtKB-UniRule"/>
</dbReference>
<dbReference type="KEGG" id="ebla:JGUZn3_04480"/>
<name>A0A7H1NPI7_9PROT</name>
<dbReference type="FunFam" id="3.90.600.10:FF:000001">
    <property type="entry name" value="Trifunctional purine biosynthetic protein adenosine-3"/>
    <property type="match status" value="1"/>
</dbReference>
<evidence type="ECO:0000256" key="8">
    <source>
        <dbReference type="ARBA" id="ARBA00022840"/>
    </source>
</evidence>
<dbReference type="FunFam" id="3.30.1490.20:FF:000006">
    <property type="entry name" value="phosphoribosylamine--glycine ligase, chloroplastic-like"/>
    <property type="match status" value="1"/>
</dbReference>
<accession>A0A7H1NPI7</accession>
<gene>
    <name evidence="12 15" type="primary">purD</name>
    <name evidence="15" type="ORF">JGUZn3_04480</name>
</gene>
<dbReference type="GO" id="GO:0004637">
    <property type="term" value="F:phosphoribosylamine-glycine ligase activity"/>
    <property type="evidence" value="ECO:0007669"/>
    <property type="project" value="UniProtKB-UniRule"/>
</dbReference>
<evidence type="ECO:0000256" key="11">
    <source>
        <dbReference type="ARBA" id="ARBA00042864"/>
    </source>
</evidence>
<sequence>MKVLLVGSGAREHAMAAAIAQSPLLEKLFIAPGNPGTESLGQNIPIQAEDVPALIKFAQAEKIDLVVPGPEAPLVAGLADLCIQAGILCAGPTQQAAQLEGSKHFTKTICDSAHIPTAQWKQFTNKVDALSYAQTHPLPMVIKADGLAAGKGVIIASTREEALAAISDMMDGKTVGHAGHSIVIEEFLQGEEVSLFAFCDGQSASLIGAAQDHKRIGENDTGPNTGGMGAISPPPFFDHKAQQKALQSVITPMLTEMKRRGIPFRGIIFAGLMLTQNGPKLIEYNTRFGDPEAQTLLIRLKSDLLEALYGVAQGHLPTKLVQFSEDFSACIVLAGRGYPGKPATGSPITGLQEAASLPDVFIFQAATKYNEHNTLIGNGGRVLSVCATAPTLREALKKAYQAIEKIHWQDGIWRQDIGAKAMAHFHSEPQHLNNP</sequence>
<dbReference type="EMBL" id="CP060244">
    <property type="protein sequence ID" value="QNT77697.1"/>
    <property type="molecule type" value="Genomic_DNA"/>
</dbReference>
<dbReference type="Gene3D" id="3.30.1490.20">
    <property type="entry name" value="ATP-grasp fold, A domain"/>
    <property type="match status" value="1"/>
</dbReference>
<keyword evidence="7 12" id="KW-0658">Purine biosynthesis</keyword>
<dbReference type="InterPro" id="IPR020561">
    <property type="entry name" value="PRibGlycinamid_synth_ATP-grasp"/>
</dbReference>
<dbReference type="Gene3D" id="3.40.50.20">
    <property type="match status" value="1"/>
</dbReference>
<feature type="domain" description="ATP-grasp" evidence="14">
    <location>
        <begin position="107"/>
        <end position="313"/>
    </location>
</feature>
<evidence type="ECO:0000256" key="12">
    <source>
        <dbReference type="HAMAP-Rule" id="MF_00138"/>
    </source>
</evidence>
<comment type="pathway">
    <text evidence="3 12">Purine metabolism; IMP biosynthesis via de novo pathway; N(1)-(5-phospho-D-ribosyl)glycinamide from 5-phospho-alpha-D-ribose 1-diphosphate: step 2/2.</text>
</comment>
<evidence type="ECO:0000313" key="16">
    <source>
        <dbReference type="Proteomes" id="UP000516349"/>
    </source>
</evidence>
<keyword evidence="5 12" id="KW-0436">Ligase</keyword>
<comment type="similarity">
    <text evidence="9 12">Belongs to the GARS family.</text>
</comment>
<evidence type="ECO:0000256" key="9">
    <source>
        <dbReference type="ARBA" id="ARBA00038345"/>
    </source>
</evidence>
<dbReference type="SUPFAM" id="SSF56059">
    <property type="entry name" value="Glutathione synthetase ATP-binding domain-like"/>
    <property type="match status" value="1"/>
</dbReference>
<keyword evidence="8 13" id="KW-0067">ATP-binding</keyword>
<protein>
    <recommendedName>
        <fullName evidence="4 12">Phosphoribosylamine--glycine ligase</fullName>
        <ecNumber evidence="4 12">6.3.4.13</ecNumber>
    </recommendedName>
    <alternativeName>
        <fullName evidence="12">GARS</fullName>
    </alternativeName>
    <alternativeName>
        <fullName evidence="10 12">Glycinamide ribonucleotide synthetase</fullName>
    </alternativeName>
    <alternativeName>
        <fullName evidence="11 12">Phosphoribosylglycinamide synthetase</fullName>
    </alternativeName>
</protein>
<dbReference type="InterPro" id="IPR016185">
    <property type="entry name" value="PreATP-grasp_dom_sf"/>
</dbReference>
<reference evidence="15 16" key="1">
    <citation type="submission" date="2020-08" db="EMBL/GenBank/DDBJ databases">
        <title>Complete genome sequence of Entomobacter blattae G55GP.</title>
        <authorList>
            <person name="Poehlein A."/>
            <person name="Guzman J."/>
            <person name="Daniel R."/>
            <person name="Vilcinskas A."/>
        </authorList>
    </citation>
    <scope>NUCLEOTIDE SEQUENCE [LARGE SCALE GENOMIC DNA]</scope>
    <source>
        <strain evidence="15 16">G55GP</strain>
    </source>
</reference>
<dbReference type="Pfam" id="PF02844">
    <property type="entry name" value="GARS_N"/>
    <property type="match status" value="1"/>
</dbReference>
<evidence type="ECO:0000256" key="6">
    <source>
        <dbReference type="ARBA" id="ARBA00022741"/>
    </source>
</evidence>
<keyword evidence="6 13" id="KW-0547">Nucleotide-binding</keyword>
<evidence type="ECO:0000256" key="2">
    <source>
        <dbReference type="ARBA" id="ARBA00001946"/>
    </source>
</evidence>
<dbReference type="Pfam" id="PF01071">
    <property type="entry name" value="GARS_A"/>
    <property type="match status" value="1"/>
</dbReference>
<dbReference type="GO" id="GO:0046872">
    <property type="term" value="F:metal ion binding"/>
    <property type="evidence" value="ECO:0007669"/>
    <property type="project" value="InterPro"/>
</dbReference>
<evidence type="ECO:0000256" key="4">
    <source>
        <dbReference type="ARBA" id="ARBA00013255"/>
    </source>
</evidence>
<dbReference type="InterPro" id="IPR037123">
    <property type="entry name" value="PRibGlycinamide_synth_C_sf"/>
</dbReference>
<evidence type="ECO:0000313" key="15">
    <source>
        <dbReference type="EMBL" id="QNT77697.1"/>
    </source>
</evidence>
<dbReference type="PROSITE" id="PS50975">
    <property type="entry name" value="ATP_GRASP"/>
    <property type="match status" value="1"/>
</dbReference>
<dbReference type="EC" id="6.3.4.13" evidence="4 12"/>
<dbReference type="InterPro" id="IPR020560">
    <property type="entry name" value="PRibGlycinamide_synth_C-dom"/>
</dbReference>
<dbReference type="InterPro" id="IPR020559">
    <property type="entry name" value="PRibGlycinamide_synth_CS"/>
</dbReference>
<dbReference type="PROSITE" id="PS00184">
    <property type="entry name" value="GARS"/>
    <property type="match status" value="1"/>
</dbReference>
<dbReference type="PANTHER" id="PTHR43472:SF1">
    <property type="entry name" value="PHOSPHORIBOSYLAMINE--GLYCINE LIGASE, CHLOROPLASTIC"/>
    <property type="match status" value="1"/>
</dbReference>
<evidence type="ECO:0000256" key="5">
    <source>
        <dbReference type="ARBA" id="ARBA00022598"/>
    </source>
</evidence>
<evidence type="ECO:0000256" key="10">
    <source>
        <dbReference type="ARBA" id="ARBA00042242"/>
    </source>
</evidence>
<dbReference type="Pfam" id="PF02843">
    <property type="entry name" value="GARS_C"/>
    <property type="match status" value="1"/>
</dbReference>
<dbReference type="Proteomes" id="UP000516349">
    <property type="component" value="Chromosome"/>
</dbReference>
<dbReference type="PANTHER" id="PTHR43472">
    <property type="entry name" value="PHOSPHORIBOSYLAMINE--GLYCINE LIGASE"/>
    <property type="match status" value="1"/>
</dbReference>
<dbReference type="Gene3D" id="3.30.470.20">
    <property type="entry name" value="ATP-grasp fold, B domain"/>
    <property type="match status" value="1"/>
</dbReference>
<dbReference type="SMART" id="SM01210">
    <property type="entry name" value="GARS_C"/>
    <property type="match status" value="1"/>
</dbReference>
<proteinExistence type="inferred from homology"/>
<dbReference type="HAMAP" id="MF_00138">
    <property type="entry name" value="GARS"/>
    <property type="match status" value="1"/>
</dbReference>
<keyword evidence="16" id="KW-1185">Reference proteome</keyword>
<organism evidence="15 16">
    <name type="scientific">Entomobacter blattae</name>
    <dbReference type="NCBI Taxonomy" id="2762277"/>
    <lineage>
        <taxon>Bacteria</taxon>
        <taxon>Pseudomonadati</taxon>
        <taxon>Pseudomonadota</taxon>
        <taxon>Alphaproteobacteria</taxon>
        <taxon>Acetobacterales</taxon>
        <taxon>Acetobacteraceae</taxon>
        <taxon>Entomobacter</taxon>
    </lineage>
</organism>
<dbReference type="AlphaFoldDB" id="A0A7H1NPI7"/>
<evidence type="ECO:0000256" key="7">
    <source>
        <dbReference type="ARBA" id="ARBA00022755"/>
    </source>
</evidence>
<dbReference type="SUPFAM" id="SSF52440">
    <property type="entry name" value="PreATP-grasp domain"/>
    <property type="match status" value="1"/>
</dbReference>
<dbReference type="InterPro" id="IPR000115">
    <property type="entry name" value="PRibGlycinamide_synth"/>
</dbReference>